<evidence type="ECO:0000256" key="1">
    <source>
        <dbReference type="ARBA" id="ARBA00010742"/>
    </source>
</evidence>
<dbReference type="InterPro" id="IPR001638">
    <property type="entry name" value="Solute-binding_3/MltF_N"/>
</dbReference>
<dbReference type="Gene3D" id="3.40.190.10">
    <property type="entry name" value="Periplasmic binding protein-like II"/>
    <property type="match status" value="2"/>
</dbReference>
<keyword evidence="7" id="KW-1185">Reference proteome</keyword>
<evidence type="ECO:0000313" key="7">
    <source>
        <dbReference type="Proteomes" id="UP000315711"/>
    </source>
</evidence>
<comment type="caution">
    <text evidence="6">The sequence shown here is derived from an EMBL/GenBank/DDBJ whole genome shotgun (WGS) entry which is preliminary data.</text>
</comment>
<dbReference type="OrthoDB" id="9815602at2"/>
<keyword evidence="4" id="KW-0732">Signal</keyword>
<dbReference type="RefSeq" id="WP_158640046.1">
    <property type="nucleotide sequence ID" value="NZ_VLKZ01000008.1"/>
</dbReference>
<name>A0A562QDA4_9BACI</name>
<dbReference type="PROSITE" id="PS51257">
    <property type="entry name" value="PROKAR_LIPOPROTEIN"/>
    <property type="match status" value="1"/>
</dbReference>
<evidence type="ECO:0000313" key="6">
    <source>
        <dbReference type="EMBL" id="TWI54689.1"/>
    </source>
</evidence>
<feature type="signal peptide" evidence="4">
    <location>
        <begin position="1"/>
        <end position="31"/>
    </location>
</feature>
<evidence type="ECO:0000256" key="4">
    <source>
        <dbReference type="SAM" id="SignalP"/>
    </source>
</evidence>
<feature type="domain" description="Solute-binding protein family 3/N-terminal" evidence="5">
    <location>
        <begin position="49"/>
        <end position="260"/>
    </location>
</feature>
<dbReference type="Proteomes" id="UP000315711">
    <property type="component" value="Unassembled WGS sequence"/>
</dbReference>
<keyword evidence="2" id="KW-0564">Palmitate</keyword>
<protein>
    <submittedName>
        <fullName evidence="6">NitT/TauT family transport system substrate-binding protein</fullName>
    </submittedName>
</protein>
<dbReference type="InterPro" id="IPR015168">
    <property type="entry name" value="SsuA/THI5"/>
</dbReference>
<proteinExistence type="inferred from homology"/>
<evidence type="ECO:0000256" key="2">
    <source>
        <dbReference type="ARBA" id="ARBA00023139"/>
    </source>
</evidence>
<dbReference type="SMART" id="SM00062">
    <property type="entry name" value="PBPb"/>
    <property type="match status" value="1"/>
</dbReference>
<accession>A0A562QDA4</accession>
<evidence type="ECO:0000256" key="3">
    <source>
        <dbReference type="ARBA" id="ARBA00023288"/>
    </source>
</evidence>
<feature type="chain" id="PRO_5022151943" evidence="4">
    <location>
        <begin position="32"/>
        <end position="340"/>
    </location>
</feature>
<gene>
    <name evidence="6" type="ORF">IQ10_02914</name>
</gene>
<organism evidence="6 7">
    <name type="scientific">Halalkalibacter nanhaiisediminis</name>
    <dbReference type="NCBI Taxonomy" id="688079"/>
    <lineage>
        <taxon>Bacteria</taxon>
        <taxon>Bacillati</taxon>
        <taxon>Bacillota</taxon>
        <taxon>Bacilli</taxon>
        <taxon>Bacillales</taxon>
        <taxon>Bacillaceae</taxon>
        <taxon>Halalkalibacter</taxon>
    </lineage>
</organism>
<evidence type="ECO:0000259" key="5">
    <source>
        <dbReference type="SMART" id="SM00062"/>
    </source>
</evidence>
<dbReference type="EMBL" id="VLKZ01000008">
    <property type="protein sequence ID" value="TWI54689.1"/>
    <property type="molecule type" value="Genomic_DNA"/>
</dbReference>
<dbReference type="PANTHER" id="PTHR30024">
    <property type="entry name" value="ALIPHATIC SULFONATES-BINDING PROTEIN-RELATED"/>
    <property type="match status" value="1"/>
</dbReference>
<comment type="similarity">
    <text evidence="1">Belongs to the bacterial solute-binding protein SsuA/TauA family.</text>
</comment>
<dbReference type="SUPFAM" id="SSF53850">
    <property type="entry name" value="Periplasmic binding protein-like II"/>
    <property type="match status" value="1"/>
</dbReference>
<dbReference type="AlphaFoldDB" id="A0A562QDA4"/>
<sequence>MFTFTKKRFAILFSIITVAALIMTGCGTNQSATNQTAKEEAGQEPKQDVIKIGYPTILAMAPAIIAEKKKMMEEQGLEAEYYEFANGPDLNKALSAGELDFAYTGIPVVVNWASRGAEIEVISKVGDGEFGLITKEDSQVTEPNDLAGKTIGNLGKGTGSDILLRGFFLPENELTESDVSLMDMKMPLMEQAVANGTIDAALTAEPFVTFAELRGLKVVEKLPEPAVVVIVRKSFAEENADLVEKFVQGHIASVAYLNEKPEEAAAVLAETFNLPEIKSTGKTWTATEVMEKALANQHYEAEFSEEDFAFYQELADANHRLELIDEPFDIQSIFNLTWVE</sequence>
<keyword evidence="3" id="KW-0449">Lipoprotein</keyword>
<dbReference type="Pfam" id="PF09084">
    <property type="entry name" value="NMT1"/>
    <property type="match status" value="1"/>
</dbReference>
<reference evidence="6 7" key="1">
    <citation type="journal article" date="2015" name="Stand. Genomic Sci.">
        <title>Genomic Encyclopedia of Bacterial and Archaeal Type Strains, Phase III: the genomes of soil and plant-associated and newly described type strains.</title>
        <authorList>
            <person name="Whitman W.B."/>
            <person name="Woyke T."/>
            <person name="Klenk H.P."/>
            <person name="Zhou Y."/>
            <person name="Lilburn T.G."/>
            <person name="Beck B.J."/>
            <person name="De Vos P."/>
            <person name="Vandamme P."/>
            <person name="Eisen J.A."/>
            <person name="Garrity G."/>
            <person name="Hugenholtz P."/>
            <person name="Kyrpides N.C."/>
        </authorList>
    </citation>
    <scope>NUCLEOTIDE SEQUENCE [LARGE SCALE GENOMIC DNA]</scope>
    <source>
        <strain evidence="6 7">CGMCC 1.10116</strain>
    </source>
</reference>